<keyword evidence="1" id="KW-0812">Transmembrane</keyword>
<evidence type="ECO:0000313" key="2">
    <source>
        <dbReference type="EMBL" id="RNL66160.1"/>
    </source>
</evidence>
<dbReference type="AlphaFoldDB" id="A0A3N0CRY6"/>
<feature type="transmembrane region" description="Helical" evidence="1">
    <location>
        <begin position="109"/>
        <end position="135"/>
    </location>
</feature>
<dbReference type="Proteomes" id="UP000267128">
    <property type="component" value="Unassembled WGS sequence"/>
</dbReference>
<feature type="transmembrane region" description="Helical" evidence="1">
    <location>
        <begin position="243"/>
        <end position="264"/>
    </location>
</feature>
<keyword evidence="3" id="KW-1185">Reference proteome</keyword>
<protein>
    <recommendedName>
        <fullName evidence="4">ABC transporter permease</fullName>
    </recommendedName>
</protein>
<evidence type="ECO:0000313" key="3">
    <source>
        <dbReference type="Proteomes" id="UP000267128"/>
    </source>
</evidence>
<dbReference type="OrthoDB" id="5188656at2"/>
<organism evidence="2 3">
    <name type="scientific">Nocardioides marmoriginsengisoli</name>
    <dbReference type="NCBI Taxonomy" id="661483"/>
    <lineage>
        <taxon>Bacteria</taxon>
        <taxon>Bacillati</taxon>
        <taxon>Actinomycetota</taxon>
        <taxon>Actinomycetes</taxon>
        <taxon>Propionibacteriales</taxon>
        <taxon>Nocardioidaceae</taxon>
        <taxon>Nocardioides</taxon>
    </lineage>
</organism>
<evidence type="ECO:0008006" key="4">
    <source>
        <dbReference type="Google" id="ProtNLM"/>
    </source>
</evidence>
<feature type="transmembrane region" description="Helical" evidence="1">
    <location>
        <begin position="60"/>
        <end position="88"/>
    </location>
</feature>
<dbReference type="RefSeq" id="WP_123225605.1">
    <property type="nucleotide sequence ID" value="NZ_RJSE01000001.1"/>
</dbReference>
<gene>
    <name evidence="2" type="ORF">EFK50_00580</name>
</gene>
<dbReference type="GO" id="GO:0005886">
    <property type="term" value="C:plasma membrane"/>
    <property type="evidence" value="ECO:0007669"/>
    <property type="project" value="UniProtKB-SubCell"/>
</dbReference>
<name>A0A3N0CRY6_9ACTN</name>
<keyword evidence="1" id="KW-0472">Membrane</keyword>
<feature type="transmembrane region" description="Helical" evidence="1">
    <location>
        <begin position="155"/>
        <end position="173"/>
    </location>
</feature>
<proteinExistence type="predicted"/>
<evidence type="ECO:0000256" key="1">
    <source>
        <dbReference type="SAM" id="Phobius"/>
    </source>
</evidence>
<keyword evidence="1" id="KW-1133">Transmembrane helix</keyword>
<feature type="transmembrane region" description="Helical" evidence="1">
    <location>
        <begin position="180"/>
        <end position="204"/>
    </location>
</feature>
<accession>A0A3N0CRY6</accession>
<feature type="transmembrane region" description="Helical" evidence="1">
    <location>
        <begin position="20"/>
        <end position="40"/>
    </location>
</feature>
<comment type="caution">
    <text evidence="2">The sequence shown here is derived from an EMBL/GenBank/DDBJ whole genome shotgun (WGS) entry which is preliminary data.</text>
</comment>
<reference evidence="2 3" key="1">
    <citation type="submission" date="2018-11" db="EMBL/GenBank/DDBJ databases">
        <authorList>
            <person name="Li F."/>
        </authorList>
    </citation>
    <scope>NUCLEOTIDE SEQUENCE [LARGE SCALE GENOMIC DNA]</scope>
    <source>
        <strain evidence="2 3">Gsoil 097</strain>
    </source>
</reference>
<dbReference type="GO" id="GO:0140359">
    <property type="term" value="F:ABC-type transporter activity"/>
    <property type="evidence" value="ECO:0007669"/>
    <property type="project" value="InterPro"/>
</dbReference>
<sequence length="269" mass="29185">MRDALAYEWTRIRTLRSTWWLTGLAMVLGVGISGLFSWGIHHEFSTTGVSSGDLDGLGGILVTQLAATGQIPSVICFVLAILGIFSWGHEYRHGMIRASLTALNSRRDLWLAKYLVVGAWVAVVALTTLLLAGLLGQLVLHAYADVLTAETFGVIGRQVVYGVLLTWLGMAFTSITRSQAFALVSLFLWPLLIESLVFVFFSFIPGLKDHTDLLRFLPFQAGGKIVNVLENSSSTFGDPLSPVGGFVVFGGLAAVLMAASYVLFRERDA</sequence>
<dbReference type="EMBL" id="RJSE01000001">
    <property type="protein sequence ID" value="RNL66160.1"/>
    <property type="molecule type" value="Genomic_DNA"/>
</dbReference>